<proteinExistence type="inferred from homology"/>
<dbReference type="NCBIfam" id="TIGR02937">
    <property type="entry name" value="sigma70-ECF"/>
    <property type="match status" value="1"/>
</dbReference>
<evidence type="ECO:0000256" key="4">
    <source>
        <dbReference type="ARBA" id="ARBA00023163"/>
    </source>
</evidence>
<evidence type="ECO:0000259" key="7">
    <source>
        <dbReference type="Pfam" id="PF08281"/>
    </source>
</evidence>
<dbReference type="Gene3D" id="1.10.10.10">
    <property type="entry name" value="Winged helix-like DNA-binding domain superfamily/Winged helix DNA-binding domain"/>
    <property type="match status" value="1"/>
</dbReference>
<dbReference type="GO" id="GO:0016987">
    <property type="term" value="F:sigma factor activity"/>
    <property type="evidence" value="ECO:0007669"/>
    <property type="project" value="UniProtKB-KW"/>
</dbReference>
<evidence type="ECO:0000313" key="8">
    <source>
        <dbReference type="EMBL" id="RJX65313.1"/>
    </source>
</evidence>
<evidence type="ECO:0000259" key="6">
    <source>
        <dbReference type="Pfam" id="PF04542"/>
    </source>
</evidence>
<dbReference type="InterPro" id="IPR007627">
    <property type="entry name" value="RNA_pol_sigma70_r2"/>
</dbReference>
<dbReference type="NCBIfam" id="NF007215">
    <property type="entry name" value="PRK09637.1"/>
    <property type="match status" value="1"/>
</dbReference>
<keyword evidence="2" id="KW-0805">Transcription regulation</keyword>
<comment type="caution">
    <text evidence="8">The sequence shown here is derived from an EMBL/GenBank/DDBJ whole genome shotgun (WGS) entry which is preliminary data.</text>
</comment>
<reference evidence="8 9" key="1">
    <citation type="submission" date="2018-08" db="EMBL/GenBank/DDBJ databases">
        <title>Vibrio isolated from the Eastern China Marginal Seas.</title>
        <authorList>
            <person name="Li Y."/>
        </authorList>
    </citation>
    <scope>NUCLEOTIDE SEQUENCE [LARGE SCALE GENOMIC DNA]</scope>
    <source>
        <strain evidence="8 9">BEI233</strain>
    </source>
</reference>
<feature type="domain" description="RNA polymerase sigma factor 70 region 4 type 2" evidence="7">
    <location>
        <begin position="108"/>
        <end position="159"/>
    </location>
</feature>
<keyword evidence="3" id="KW-0731">Sigma factor</keyword>
<feature type="domain" description="RNA polymerase sigma-70 region 2" evidence="6">
    <location>
        <begin position="16"/>
        <end position="80"/>
    </location>
</feature>
<dbReference type="RefSeq" id="WP_120035213.1">
    <property type="nucleotide sequence ID" value="NZ_QVMU01000035.1"/>
</dbReference>
<protein>
    <recommendedName>
        <fullName evidence="5">RNA polymerase sigma factor SigZ</fullName>
    </recommendedName>
</protein>
<evidence type="ECO:0000256" key="3">
    <source>
        <dbReference type="ARBA" id="ARBA00023082"/>
    </source>
</evidence>
<evidence type="ECO:0000313" key="9">
    <source>
        <dbReference type="Proteomes" id="UP000273252"/>
    </source>
</evidence>
<comment type="similarity">
    <text evidence="1">Belongs to the sigma-70 factor family. ECF subfamily.</text>
</comment>
<gene>
    <name evidence="8" type="primary">sigZ</name>
    <name evidence="8" type="ORF">DZ860_21765</name>
</gene>
<dbReference type="SUPFAM" id="SSF88659">
    <property type="entry name" value="Sigma3 and sigma4 domains of RNA polymerase sigma factors"/>
    <property type="match status" value="1"/>
</dbReference>
<dbReference type="Pfam" id="PF04542">
    <property type="entry name" value="Sigma70_r2"/>
    <property type="match status" value="1"/>
</dbReference>
<dbReference type="Pfam" id="PF08281">
    <property type="entry name" value="Sigma70_r4_2"/>
    <property type="match status" value="1"/>
</dbReference>
<dbReference type="NCBIfam" id="TIGR02959">
    <property type="entry name" value="SigZ"/>
    <property type="match status" value="1"/>
</dbReference>
<evidence type="ECO:0000256" key="1">
    <source>
        <dbReference type="ARBA" id="ARBA00010641"/>
    </source>
</evidence>
<dbReference type="PANTHER" id="PTHR43133:SF62">
    <property type="entry name" value="RNA POLYMERASE SIGMA FACTOR SIGZ"/>
    <property type="match status" value="1"/>
</dbReference>
<dbReference type="SUPFAM" id="SSF88946">
    <property type="entry name" value="Sigma2 domain of RNA polymerase sigma factors"/>
    <property type="match status" value="1"/>
</dbReference>
<dbReference type="InterPro" id="IPR036388">
    <property type="entry name" value="WH-like_DNA-bd_sf"/>
</dbReference>
<dbReference type="InterPro" id="IPR014284">
    <property type="entry name" value="RNA_pol_sigma-70_dom"/>
</dbReference>
<dbReference type="Proteomes" id="UP000273252">
    <property type="component" value="Unassembled WGS sequence"/>
</dbReference>
<dbReference type="AlphaFoldDB" id="A0A3A6QB61"/>
<dbReference type="PANTHER" id="PTHR43133">
    <property type="entry name" value="RNA POLYMERASE ECF-TYPE SIGMA FACTO"/>
    <property type="match status" value="1"/>
</dbReference>
<dbReference type="GO" id="GO:0006352">
    <property type="term" value="P:DNA-templated transcription initiation"/>
    <property type="evidence" value="ECO:0007669"/>
    <property type="project" value="InterPro"/>
</dbReference>
<dbReference type="Gene3D" id="1.10.1740.10">
    <property type="match status" value="1"/>
</dbReference>
<name>A0A3A6QB61_9VIBR</name>
<dbReference type="InterPro" id="IPR013249">
    <property type="entry name" value="RNA_pol_sigma70_r4_t2"/>
</dbReference>
<keyword evidence="4" id="KW-0804">Transcription</keyword>
<dbReference type="InterPro" id="IPR013324">
    <property type="entry name" value="RNA_pol_sigma_r3/r4-like"/>
</dbReference>
<dbReference type="OrthoDB" id="9803470at2"/>
<dbReference type="GO" id="GO:0003677">
    <property type="term" value="F:DNA binding"/>
    <property type="evidence" value="ECO:0007669"/>
    <property type="project" value="InterPro"/>
</dbReference>
<organism evidence="8 9">
    <name type="scientific">Vibrio sinensis</name>
    <dbReference type="NCBI Taxonomy" id="2302434"/>
    <lineage>
        <taxon>Bacteria</taxon>
        <taxon>Pseudomonadati</taxon>
        <taxon>Pseudomonadota</taxon>
        <taxon>Gammaproteobacteria</taxon>
        <taxon>Vibrionales</taxon>
        <taxon>Vibrionaceae</taxon>
        <taxon>Vibrio</taxon>
    </lineage>
</organism>
<accession>A0A3A6QB61</accession>
<dbReference type="InterPro" id="IPR013325">
    <property type="entry name" value="RNA_pol_sigma_r2"/>
</dbReference>
<dbReference type="EMBL" id="QVMU01000035">
    <property type="protein sequence ID" value="RJX65313.1"/>
    <property type="molecule type" value="Genomic_DNA"/>
</dbReference>
<keyword evidence="9" id="KW-1185">Reference proteome</keyword>
<dbReference type="InterPro" id="IPR039425">
    <property type="entry name" value="RNA_pol_sigma-70-like"/>
</dbReference>
<dbReference type="InterPro" id="IPR014304">
    <property type="entry name" value="RNA_pol_sigma-Z"/>
</dbReference>
<evidence type="ECO:0000256" key="2">
    <source>
        <dbReference type="ARBA" id="ARBA00023015"/>
    </source>
</evidence>
<evidence type="ECO:0000256" key="5">
    <source>
        <dbReference type="NCBIfam" id="TIGR02959"/>
    </source>
</evidence>
<sequence length="190" mass="21965">MKAANDALKLDLVWFQYQKPIEAFLHSKVRNSADVEDLMQEVWLKAYQNLATVQEVENVKAWLFQMAHRTVIDFYRKRARDERNRQLPAEELWYQSAEPELEQELIQCLSPLIQALPEESAHLLEVVDLHGMNQKELALKQGISYSTLKSRVQRSRMALKGMFESCCDLSFDNRGALVECDAKSVSCQNS</sequence>